<accession>A0ACB7ZX69</accession>
<organism evidence="1 2">
    <name type="scientific">Hygrophoropsis aurantiaca</name>
    <dbReference type="NCBI Taxonomy" id="72124"/>
    <lineage>
        <taxon>Eukaryota</taxon>
        <taxon>Fungi</taxon>
        <taxon>Dikarya</taxon>
        <taxon>Basidiomycota</taxon>
        <taxon>Agaricomycotina</taxon>
        <taxon>Agaricomycetes</taxon>
        <taxon>Agaricomycetidae</taxon>
        <taxon>Boletales</taxon>
        <taxon>Coniophorineae</taxon>
        <taxon>Hygrophoropsidaceae</taxon>
        <taxon>Hygrophoropsis</taxon>
    </lineage>
</organism>
<gene>
    <name evidence="1" type="ORF">BJ138DRAFT_1105811</name>
</gene>
<comment type="caution">
    <text evidence="1">The sequence shown here is derived from an EMBL/GenBank/DDBJ whole genome shotgun (WGS) entry which is preliminary data.</text>
</comment>
<keyword evidence="2" id="KW-1185">Reference proteome</keyword>
<name>A0ACB7ZX69_9AGAM</name>
<reference evidence="1" key="1">
    <citation type="journal article" date="2021" name="New Phytol.">
        <title>Evolutionary innovations through gain and loss of genes in the ectomycorrhizal Boletales.</title>
        <authorList>
            <person name="Wu G."/>
            <person name="Miyauchi S."/>
            <person name="Morin E."/>
            <person name="Kuo A."/>
            <person name="Drula E."/>
            <person name="Varga T."/>
            <person name="Kohler A."/>
            <person name="Feng B."/>
            <person name="Cao Y."/>
            <person name="Lipzen A."/>
            <person name="Daum C."/>
            <person name="Hundley H."/>
            <person name="Pangilinan J."/>
            <person name="Johnson J."/>
            <person name="Barry K."/>
            <person name="LaButti K."/>
            <person name="Ng V."/>
            <person name="Ahrendt S."/>
            <person name="Min B."/>
            <person name="Choi I.G."/>
            <person name="Park H."/>
            <person name="Plett J.M."/>
            <person name="Magnuson J."/>
            <person name="Spatafora J.W."/>
            <person name="Nagy L.G."/>
            <person name="Henrissat B."/>
            <person name="Grigoriev I.V."/>
            <person name="Yang Z.L."/>
            <person name="Xu J."/>
            <person name="Martin F.M."/>
        </authorList>
    </citation>
    <scope>NUCLEOTIDE SEQUENCE</scope>
    <source>
        <strain evidence="1">ATCC 28755</strain>
    </source>
</reference>
<evidence type="ECO:0000313" key="2">
    <source>
        <dbReference type="Proteomes" id="UP000790377"/>
    </source>
</evidence>
<evidence type="ECO:0000313" key="1">
    <source>
        <dbReference type="EMBL" id="KAH7905655.1"/>
    </source>
</evidence>
<proteinExistence type="predicted"/>
<dbReference type="Proteomes" id="UP000790377">
    <property type="component" value="Unassembled WGS sequence"/>
</dbReference>
<sequence>MDGASEISAVHRQMRRHKPHYEEYYCVVIFYPSDYQPRLGLVPVDNGIMQAKSIDDLCIWYWLLEHNRVRRNLFVWNPCSSRKSCVKPGDLAEGCCFGTMVVIKYILETGEPVDMAKEDIESVLTAYRDIIDKP</sequence>
<dbReference type="EMBL" id="MU268148">
    <property type="protein sequence ID" value="KAH7905655.1"/>
    <property type="molecule type" value="Genomic_DNA"/>
</dbReference>
<protein>
    <submittedName>
        <fullName evidence="1">Uncharacterized protein</fullName>
    </submittedName>
</protein>